<protein>
    <submittedName>
        <fullName evidence="2">Uncharacterized protein</fullName>
    </submittedName>
</protein>
<dbReference type="AlphaFoldDB" id="A0A5J4Z4S7"/>
<comment type="caution">
    <text evidence="2">The sequence shown here is derived from an EMBL/GenBank/DDBJ whole genome shotgun (WGS) entry which is preliminary data.</text>
</comment>
<name>A0A5J4Z4S7_PORPP</name>
<reference evidence="3" key="1">
    <citation type="journal article" date="2019" name="Nat. Commun.">
        <title>Expansion of phycobilisome linker gene families in mesophilic red algae.</title>
        <authorList>
            <person name="Lee J."/>
            <person name="Kim D."/>
            <person name="Bhattacharya D."/>
            <person name="Yoon H.S."/>
        </authorList>
    </citation>
    <scope>NUCLEOTIDE SEQUENCE [LARGE SCALE GENOMIC DNA]</scope>
    <source>
        <strain evidence="3">CCMP 1328</strain>
    </source>
</reference>
<evidence type="ECO:0000313" key="3">
    <source>
        <dbReference type="Proteomes" id="UP000324585"/>
    </source>
</evidence>
<sequence length="201" mass="21327">MECALLHMGFVGGSTGPVSTPPRGSTSAARLSGLSPARRLFDMKDTDREQRLRRTWSRAATVESGAPPAVVATATPSPTETVMDSNDNAGSFCTPLKASTAALYGDDQDLMTFELLPGIETDSIEMITAFDDIGSDVASFFSDENALAFEEQSCSSVNQSSDATPVLSENSRFLPVSCSRGIGKRRPEKRAGAKAQKNVPV</sequence>
<evidence type="ECO:0000256" key="1">
    <source>
        <dbReference type="SAM" id="MobiDB-lite"/>
    </source>
</evidence>
<feature type="region of interest" description="Disordered" evidence="1">
    <location>
        <begin position="12"/>
        <end position="32"/>
    </location>
</feature>
<evidence type="ECO:0000313" key="2">
    <source>
        <dbReference type="EMBL" id="KAA8498676.1"/>
    </source>
</evidence>
<organism evidence="2 3">
    <name type="scientific">Porphyridium purpureum</name>
    <name type="common">Red alga</name>
    <name type="synonym">Porphyridium cruentum</name>
    <dbReference type="NCBI Taxonomy" id="35688"/>
    <lineage>
        <taxon>Eukaryota</taxon>
        <taxon>Rhodophyta</taxon>
        <taxon>Bangiophyceae</taxon>
        <taxon>Porphyridiales</taxon>
        <taxon>Porphyridiaceae</taxon>
        <taxon>Porphyridium</taxon>
    </lineage>
</organism>
<proteinExistence type="predicted"/>
<gene>
    <name evidence="2" type="ORF">FVE85_6261</name>
</gene>
<dbReference type="Proteomes" id="UP000324585">
    <property type="component" value="Unassembled WGS sequence"/>
</dbReference>
<keyword evidence="3" id="KW-1185">Reference proteome</keyword>
<feature type="region of interest" description="Disordered" evidence="1">
    <location>
        <begin position="178"/>
        <end position="201"/>
    </location>
</feature>
<accession>A0A5J4Z4S7</accession>
<dbReference type="EMBL" id="VRMN01000001">
    <property type="protein sequence ID" value="KAA8498676.1"/>
    <property type="molecule type" value="Genomic_DNA"/>
</dbReference>
<feature type="compositionally biased region" description="Polar residues" evidence="1">
    <location>
        <begin position="16"/>
        <end position="29"/>
    </location>
</feature>